<dbReference type="PRINTS" id="PR00961">
    <property type="entry name" value="HUDSXLRNA"/>
</dbReference>
<dbReference type="Gene3D" id="3.30.70.330">
    <property type="match status" value="3"/>
</dbReference>
<feature type="domain" description="RRM" evidence="5">
    <location>
        <begin position="92"/>
        <end position="172"/>
    </location>
</feature>
<reference evidence="6" key="1">
    <citation type="submission" date="2020-08" db="EMBL/GenBank/DDBJ databases">
        <title>The development of early pioneer neurons in the annelid Malacoceros fuliginosus.</title>
        <authorList>
            <person name="Kumar S."/>
            <person name="Tumu S."/>
            <person name="Helm C."/>
            <person name="Hausen H."/>
        </authorList>
    </citation>
    <scope>NUCLEOTIDE SEQUENCE</scope>
</reference>
<evidence type="ECO:0000256" key="1">
    <source>
        <dbReference type="ARBA" id="ARBA00006266"/>
    </source>
</evidence>
<dbReference type="PROSITE" id="PS50102">
    <property type="entry name" value="RRM"/>
    <property type="match status" value="3"/>
</dbReference>
<dbReference type="SUPFAM" id="SSF54928">
    <property type="entry name" value="RNA-binding domain, RBD"/>
    <property type="match status" value="2"/>
</dbReference>
<dbReference type="InterPro" id="IPR006548">
    <property type="entry name" value="ELAD_HU_SF"/>
</dbReference>
<dbReference type="InterPro" id="IPR002343">
    <property type="entry name" value="Hud_Sxl_RNA"/>
</dbReference>
<organism evidence="6">
    <name type="scientific">Malacoceros fuliginosus</name>
    <name type="common">Polychaete tubeworm</name>
    <name type="synonym">Scolelepis fuliginosa</name>
    <dbReference type="NCBI Taxonomy" id="271776"/>
    <lineage>
        <taxon>Eukaryota</taxon>
        <taxon>Metazoa</taxon>
        <taxon>Spiralia</taxon>
        <taxon>Lophotrochozoa</taxon>
        <taxon>Annelida</taxon>
        <taxon>Polychaeta</taxon>
        <taxon>Sedentaria</taxon>
        <taxon>Canalipalpata</taxon>
        <taxon>Spionida</taxon>
        <taxon>Spionidae</taxon>
        <taxon>Malacoceros</taxon>
    </lineage>
</organism>
<dbReference type="GO" id="GO:0005634">
    <property type="term" value="C:nucleus"/>
    <property type="evidence" value="ECO:0007669"/>
    <property type="project" value="TreeGrafter"/>
</dbReference>
<evidence type="ECO:0000313" key="6">
    <source>
        <dbReference type="EMBL" id="QNN94691.1"/>
    </source>
</evidence>
<comment type="similarity">
    <text evidence="1">Belongs to the RRM elav family.</text>
</comment>
<keyword evidence="3 4" id="KW-0694">RNA-binding</keyword>
<dbReference type="PANTHER" id="PTHR48025:SF1">
    <property type="entry name" value="RRM DOMAIN-CONTAINING PROTEIN"/>
    <property type="match status" value="1"/>
</dbReference>
<dbReference type="Pfam" id="PF00076">
    <property type="entry name" value="RRM_1"/>
    <property type="match status" value="3"/>
</dbReference>
<dbReference type="InterPro" id="IPR035979">
    <property type="entry name" value="RBD_domain_sf"/>
</dbReference>
<feature type="domain" description="RRM" evidence="5">
    <location>
        <begin position="271"/>
        <end position="349"/>
    </location>
</feature>
<dbReference type="GO" id="GO:0003729">
    <property type="term" value="F:mRNA binding"/>
    <property type="evidence" value="ECO:0007669"/>
    <property type="project" value="UniProtKB-ARBA"/>
</dbReference>
<dbReference type="InterPro" id="IPR050502">
    <property type="entry name" value="Euk_RNA-bind_prot"/>
</dbReference>
<dbReference type="InterPro" id="IPR000504">
    <property type="entry name" value="RRM_dom"/>
</dbReference>
<evidence type="ECO:0000256" key="2">
    <source>
        <dbReference type="ARBA" id="ARBA00022737"/>
    </source>
</evidence>
<proteinExistence type="evidence at transcript level"/>
<evidence type="ECO:0000256" key="3">
    <source>
        <dbReference type="ARBA" id="ARBA00022884"/>
    </source>
</evidence>
<dbReference type="GO" id="GO:1990904">
    <property type="term" value="C:ribonucleoprotein complex"/>
    <property type="evidence" value="ECO:0007669"/>
    <property type="project" value="InterPro"/>
</dbReference>
<dbReference type="InterPro" id="IPR012677">
    <property type="entry name" value="Nucleotide-bd_a/b_plait_sf"/>
</dbReference>
<dbReference type="SMART" id="SM00360">
    <property type="entry name" value="RRM"/>
    <property type="match status" value="3"/>
</dbReference>
<feature type="domain" description="RRM" evidence="5">
    <location>
        <begin position="7"/>
        <end position="85"/>
    </location>
</feature>
<evidence type="ECO:0000256" key="4">
    <source>
        <dbReference type="PROSITE-ProRule" id="PRU00176"/>
    </source>
</evidence>
<dbReference type="GO" id="GO:0005737">
    <property type="term" value="C:cytoplasm"/>
    <property type="evidence" value="ECO:0007669"/>
    <property type="project" value="UniProtKB-ARBA"/>
</dbReference>
<dbReference type="FunFam" id="3.30.70.330:FF:000383">
    <property type="entry name" value="Sex lethal, isoform D"/>
    <property type="match status" value="1"/>
</dbReference>
<keyword evidence="2" id="KW-0677">Repeat</keyword>
<dbReference type="AlphaFoldDB" id="A0A7G9UKZ0"/>
<dbReference type="GO" id="GO:0009967">
    <property type="term" value="P:positive regulation of signal transduction"/>
    <property type="evidence" value="ECO:0007669"/>
    <property type="project" value="UniProtKB-ARBA"/>
</dbReference>
<evidence type="ECO:0000259" key="5">
    <source>
        <dbReference type="PROSITE" id="PS50102"/>
    </source>
</evidence>
<name>A0A7G9UKZ0_MALFL</name>
<sequence length="352" mass="37293">MAAPASSNLIINYLPQSLTDEEFRSMFLSIGPLKASKIVRDRATNYSYGFGFVEYMNDDDAGKAIATLNGLQLQNKRIKVAYSRNGDKVKGANLYVRNVPKHFNQEQFQAIFQNHGTIIQARIISDPNTGDSKGIGFVLFDTKDQAESAIAELDGTIPVGGTESLSVKFADDNVGKARAPQFMAAAAAGRGAGGFQQGYASSYGPMRNRGPMNRYNPIGGGQAMGPPGGGYSGYAGGFYEDTSAYGQNGGGGVAAAAPGGGAGGGGEQGGFVLFVYNIGPDANENGIWQLFAPFGNIIKVNVIRDFQKDVGKGYGFVTMSSYAEAMNAIQQLNGYKYYGKPLQVSFKSGNKK</sequence>
<dbReference type="EMBL" id="MT901660">
    <property type="protein sequence ID" value="QNN94691.1"/>
    <property type="molecule type" value="mRNA"/>
</dbReference>
<dbReference type="PANTHER" id="PTHR48025">
    <property type="entry name" value="OS02G0815200 PROTEIN"/>
    <property type="match status" value="1"/>
</dbReference>
<dbReference type="GO" id="GO:0010629">
    <property type="term" value="P:negative regulation of gene expression"/>
    <property type="evidence" value="ECO:0007669"/>
    <property type="project" value="UniProtKB-ARBA"/>
</dbReference>
<protein>
    <submittedName>
        <fullName evidence="6">ELAV2</fullName>
    </submittedName>
</protein>
<gene>
    <name evidence="6" type="primary">ELAV2</name>
</gene>
<accession>A0A7G9UKZ0</accession>
<dbReference type="NCBIfam" id="TIGR01661">
    <property type="entry name" value="ELAV_HUD_SF"/>
    <property type="match status" value="1"/>
</dbReference>